<organism evidence="1 2">
    <name type="scientific">Symbiodinium necroappetens</name>
    <dbReference type="NCBI Taxonomy" id="1628268"/>
    <lineage>
        <taxon>Eukaryota</taxon>
        <taxon>Sar</taxon>
        <taxon>Alveolata</taxon>
        <taxon>Dinophyceae</taxon>
        <taxon>Suessiales</taxon>
        <taxon>Symbiodiniaceae</taxon>
        <taxon>Symbiodinium</taxon>
    </lineage>
</organism>
<dbReference type="EMBL" id="CAJNJA010071948">
    <property type="protein sequence ID" value="CAE7905390.1"/>
    <property type="molecule type" value="Genomic_DNA"/>
</dbReference>
<protein>
    <submittedName>
        <fullName evidence="1">Uncharacterized protein</fullName>
    </submittedName>
</protein>
<keyword evidence="2" id="KW-1185">Reference proteome</keyword>
<dbReference type="Proteomes" id="UP000601435">
    <property type="component" value="Unassembled WGS sequence"/>
</dbReference>
<feature type="non-terminal residue" evidence="1">
    <location>
        <position position="349"/>
    </location>
</feature>
<dbReference type="AlphaFoldDB" id="A0A813BHU2"/>
<feature type="non-terminal residue" evidence="1">
    <location>
        <position position="1"/>
    </location>
</feature>
<accession>A0A813BHU2</accession>
<reference evidence="1" key="1">
    <citation type="submission" date="2021-02" db="EMBL/GenBank/DDBJ databases">
        <authorList>
            <person name="Dougan E. K."/>
            <person name="Rhodes N."/>
            <person name="Thang M."/>
            <person name="Chan C."/>
        </authorList>
    </citation>
    <scope>NUCLEOTIDE SEQUENCE</scope>
</reference>
<gene>
    <name evidence="1" type="ORF">SNEC2469_LOCUS30627</name>
</gene>
<dbReference type="OrthoDB" id="444499at2759"/>
<evidence type="ECO:0000313" key="2">
    <source>
        <dbReference type="Proteomes" id="UP000601435"/>
    </source>
</evidence>
<evidence type="ECO:0000313" key="1">
    <source>
        <dbReference type="EMBL" id="CAE7905390.1"/>
    </source>
</evidence>
<sequence length="349" mass="38066">VQAGSLSMQSLVAPEMSPSFRDPAAALGRVIDGVIERAVANEVSRAAPPAPALPWERGIFRSIFGSQEPSNPFDSLIPRVPGPLKPPHDPTVIAAEPRPPVPVLDIASQAFGAFKDLHPSREREQMMDKAVCKMHHVVGRIESSRLSPELGRSFEGERWADKEELETPVAEEAVWSYFSLLKREGSPPSRASALLSAFRFVNYVLGVDLKDILGSRRVCGLSVQLGIRKAPTSRARPLTVQEVRSLHSTLGDPKESDWNKAIAGYLLLALYSRARHSDLAQVEEVISDYDLEGSGYLEIRLRVHKTSQTLAKRNDLLPIIVSAKGVNQGDWLGAVAAAFSKVGLPFDGV</sequence>
<name>A0A813BHU2_9DINO</name>
<comment type="caution">
    <text evidence="1">The sequence shown here is derived from an EMBL/GenBank/DDBJ whole genome shotgun (WGS) entry which is preliminary data.</text>
</comment>
<proteinExistence type="predicted"/>